<reference evidence="2 3" key="1">
    <citation type="submission" date="2019-11" db="EMBL/GenBank/DDBJ databases">
        <authorList>
            <person name="Jiang L.-Q."/>
        </authorList>
    </citation>
    <scope>NUCLEOTIDE SEQUENCE [LARGE SCALE GENOMIC DNA]</scope>
    <source>
        <strain evidence="2 3">YIM 132087</strain>
    </source>
</reference>
<keyword evidence="1" id="KW-1133">Transmembrane helix</keyword>
<evidence type="ECO:0000313" key="3">
    <source>
        <dbReference type="Proteomes" id="UP000460221"/>
    </source>
</evidence>
<dbReference type="Proteomes" id="UP000460221">
    <property type="component" value="Unassembled WGS sequence"/>
</dbReference>
<feature type="transmembrane region" description="Helical" evidence="1">
    <location>
        <begin position="41"/>
        <end position="59"/>
    </location>
</feature>
<comment type="caution">
    <text evidence="2">The sequence shown here is derived from an EMBL/GenBank/DDBJ whole genome shotgun (WGS) entry which is preliminary data.</text>
</comment>
<accession>A0A7K1FH15</accession>
<organism evidence="2 3">
    <name type="scientific">Nakamurella alba</name>
    <dbReference type="NCBI Taxonomy" id="2665158"/>
    <lineage>
        <taxon>Bacteria</taxon>
        <taxon>Bacillati</taxon>
        <taxon>Actinomycetota</taxon>
        <taxon>Actinomycetes</taxon>
        <taxon>Nakamurellales</taxon>
        <taxon>Nakamurellaceae</taxon>
        <taxon>Nakamurella</taxon>
    </lineage>
</organism>
<gene>
    <name evidence="2" type="ORF">GIS00_05430</name>
</gene>
<sequence>MADNEELILRNPARKFSVVIVCLMLALSVVLLVIRPGSQKVVGAIGVVVFATLACTILRSNLRCGPSGVVLVTEIGRRRRWSWSEIDRFEERGVKGIGLVTRPRKWVVLTGWATLGPVPQERITEMLEARRKKYQVLGPDDGPPERAAGTG</sequence>
<evidence type="ECO:0000313" key="2">
    <source>
        <dbReference type="EMBL" id="MTD13388.1"/>
    </source>
</evidence>
<feature type="transmembrane region" description="Helical" evidence="1">
    <location>
        <begin position="16"/>
        <end position="34"/>
    </location>
</feature>
<keyword evidence="1" id="KW-0472">Membrane</keyword>
<evidence type="ECO:0000256" key="1">
    <source>
        <dbReference type="SAM" id="Phobius"/>
    </source>
</evidence>
<dbReference type="AlphaFoldDB" id="A0A7K1FH15"/>
<dbReference type="EMBL" id="WLYK01000001">
    <property type="protein sequence ID" value="MTD13388.1"/>
    <property type="molecule type" value="Genomic_DNA"/>
</dbReference>
<dbReference type="RefSeq" id="WP_154767255.1">
    <property type="nucleotide sequence ID" value="NZ_WLYK01000001.1"/>
</dbReference>
<proteinExistence type="predicted"/>
<keyword evidence="1" id="KW-0812">Transmembrane</keyword>
<evidence type="ECO:0008006" key="4">
    <source>
        <dbReference type="Google" id="ProtNLM"/>
    </source>
</evidence>
<keyword evidence="3" id="KW-1185">Reference proteome</keyword>
<protein>
    <recommendedName>
        <fullName evidence="4">PH domain-containing protein</fullName>
    </recommendedName>
</protein>
<name>A0A7K1FH15_9ACTN</name>